<keyword evidence="2" id="KW-1185">Reference proteome</keyword>
<comment type="caution">
    <text evidence="1">The sequence shown here is derived from an EMBL/GenBank/DDBJ whole genome shotgun (WGS) entry which is preliminary data.</text>
</comment>
<dbReference type="EMBL" id="JBGMDY010000010">
    <property type="protein sequence ID" value="KAL2319881.1"/>
    <property type="molecule type" value="Genomic_DNA"/>
</dbReference>
<sequence length="167" mass="19203">MSFVRGVTNGIRVGPLTQYDLVQGRTKWKLCRAARMSFVRGVTRGNKHAEYYPQMESIITIRRIKMTYVIHCLGFALTPIFYDSHYLETIAPEGIAKRAPNQDKEVNTTVMQAFENIAENGNKQKLLRDQFSIFHTKKGMYSLLVAQMDALTMDFIDWWSTFGLKAP</sequence>
<name>A0ABD1L8S8_9FABA</name>
<accession>A0ABD1L8S8</accession>
<evidence type="ECO:0000313" key="1">
    <source>
        <dbReference type="EMBL" id="KAL2319881.1"/>
    </source>
</evidence>
<dbReference type="AlphaFoldDB" id="A0ABD1L8S8"/>
<proteinExistence type="predicted"/>
<organism evidence="1 2">
    <name type="scientific">Flemingia macrophylla</name>
    <dbReference type="NCBI Taxonomy" id="520843"/>
    <lineage>
        <taxon>Eukaryota</taxon>
        <taxon>Viridiplantae</taxon>
        <taxon>Streptophyta</taxon>
        <taxon>Embryophyta</taxon>
        <taxon>Tracheophyta</taxon>
        <taxon>Spermatophyta</taxon>
        <taxon>Magnoliopsida</taxon>
        <taxon>eudicotyledons</taxon>
        <taxon>Gunneridae</taxon>
        <taxon>Pentapetalae</taxon>
        <taxon>rosids</taxon>
        <taxon>fabids</taxon>
        <taxon>Fabales</taxon>
        <taxon>Fabaceae</taxon>
        <taxon>Papilionoideae</taxon>
        <taxon>50 kb inversion clade</taxon>
        <taxon>NPAAA clade</taxon>
        <taxon>indigoferoid/millettioid clade</taxon>
        <taxon>Phaseoleae</taxon>
        <taxon>Flemingia</taxon>
    </lineage>
</organism>
<reference evidence="1 2" key="1">
    <citation type="submission" date="2024-08" db="EMBL/GenBank/DDBJ databases">
        <title>Insights into the chromosomal genome structure of Flemingia macrophylla.</title>
        <authorList>
            <person name="Ding Y."/>
            <person name="Zhao Y."/>
            <person name="Bi W."/>
            <person name="Wu M."/>
            <person name="Zhao G."/>
            <person name="Gong Y."/>
            <person name="Li W."/>
            <person name="Zhang P."/>
        </authorList>
    </citation>
    <scope>NUCLEOTIDE SEQUENCE [LARGE SCALE GENOMIC DNA]</scope>
    <source>
        <strain evidence="1">DYQJB</strain>
        <tissue evidence="1">Leaf</tissue>
    </source>
</reference>
<protein>
    <submittedName>
        <fullName evidence="1">Uncharacterized protein</fullName>
    </submittedName>
</protein>
<dbReference type="Proteomes" id="UP001603857">
    <property type="component" value="Unassembled WGS sequence"/>
</dbReference>
<evidence type="ECO:0000313" key="2">
    <source>
        <dbReference type="Proteomes" id="UP001603857"/>
    </source>
</evidence>
<gene>
    <name evidence="1" type="ORF">Fmac_028850</name>
</gene>